<dbReference type="PIRSF" id="PIRSF029288">
    <property type="entry name" value="SciE_ImpE"/>
    <property type="match status" value="1"/>
</dbReference>
<sequence>MKKVKESITQGNLQEARQRLESLLKDDPLSLDLRSVYVELLCVLGELEKADQQLDMMVRQHPDCLLGAVNLRQLIRAQTARLDFYQGGMTATLFHEADASFESLLALHLALREDDQAGAQAAAQQLESLRQAPQFELNGETVTEVRDLDDSLGGYLEILGTDGKFYLTKFSKIESLELQPVTSIVDLAWRRVHICITDGPQGEAFLPVCYIHSKSEASRVGKETSWQEHGDYLVTGLGQKMMLVNDQAAPLTQLRDWQQLTTVMDH</sequence>
<dbReference type="Pfam" id="PF07024">
    <property type="entry name" value="ImpE"/>
    <property type="match status" value="1"/>
</dbReference>
<dbReference type="InterPro" id="IPR009211">
    <property type="entry name" value="TagJ"/>
</dbReference>
<dbReference type="RefSeq" id="WP_305894915.1">
    <property type="nucleotide sequence ID" value="NZ_JAUZVZ010000029.1"/>
</dbReference>
<dbReference type="SUPFAM" id="SSF144059">
    <property type="entry name" value="ImpE-like"/>
    <property type="match status" value="1"/>
</dbReference>
<name>A0ABT9H2X2_9GAMM</name>
<comment type="caution">
    <text evidence="1">The sequence shown here is derived from an EMBL/GenBank/DDBJ whole genome shotgun (WGS) entry which is preliminary data.</text>
</comment>
<protein>
    <submittedName>
        <fullName evidence="1">Type VI secretion system accessory protein TagJ</fullName>
    </submittedName>
</protein>
<dbReference type="Proteomes" id="UP001231616">
    <property type="component" value="Unassembled WGS sequence"/>
</dbReference>
<gene>
    <name evidence="1" type="ORF">Q3O60_15880</name>
</gene>
<evidence type="ECO:0000313" key="2">
    <source>
        <dbReference type="Proteomes" id="UP001231616"/>
    </source>
</evidence>
<evidence type="ECO:0000313" key="1">
    <source>
        <dbReference type="EMBL" id="MDP4537666.1"/>
    </source>
</evidence>
<proteinExistence type="predicted"/>
<reference evidence="1 2" key="1">
    <citation type="submission" date="2023-08" db="EMBL/GenBank/DDBJ databases">
        <authorList>
            <person name="Joshi A."/>
            <person name="Thite S."/>
        </authorList>
    </citation>
    <scope>NUCLEOTIDE SEQUENCE [LARGE SCALE GENOMIC DNA]</scope>
    <source>
        <strain evidence="1 2">AC40</strain>
    </source>
</reference>
<dbReference type="InterPro" id="IPR011990">
    <property type="entry name" value="TPR-like_helical_dom_sf"/>
</dbReference>
<organism evidence="1 2">
    <name type="scientific">Alkalimonas collagenimarina</name>
    <dbReference type="NCBI Taxonomy" id="400390"/>
    <lineage>
        <taxon>Bacteria</taxon>
        <taxon>Pseudomonadati</taxon>
        <taxon>Pseudomonadota</taxon>
        <taxon>Gammaproteobacteria</taxon>
        <taxon>Alkalimonas</taxon>
    </lineage>
</organism>
<accession>A0ABT9H2X2</accession>
<dbReference type="Pfam" id="PF14559">
    <property type="entry name" value="TPR_19"/>
    <property type="match status" value="1"/>
</dbReference>
<keyword evidence="2" id="KW-1185">Reference proteome</keyword>
<dbReference type="Gene3D" id="1.25.40.10">
    <property type="entry name" value="Tetratricopeptide repeat domain"/>
    <property type="match status" value="1"/>
</dbReference>
<dbReference type="EMBL" id="JAUZVZ010000029">
    <property type="protein sequence ID" value="MDP4537666.1"/>
    <property type="molecule type" value="Genomic_DNA"/>
</dbReference>